<dbReference type="RefSeq" id="WP_190439616.1">
    <property type="nucleotide sequence ID" value="NZ_JAMPKM010000003.1"/>
</dbReference>
<name>A0ABV0J5M6_9CYAN</name>
<evidence type="ECO:0000313" key="2">
    <source>
        <dbReference type="Proteomes" id="UP001464891"/>
    </source>
</evidence>
<proteinExistence type="predicted"/>
<accession>A0ABV0J5M6</accession>
<protein>
    <submittedName>
        <fullName evidence="1">Uncharacterized protein</fullName>
    </submittedName>
</protein>
<keyword evidence="2" id="KW-1185">Reference proteome</keyword>
<dbReference type="Proteomes" id="UP001464891">
    <property type="component" value="Unassembled WGS sequence"/>
</dbReference>
<gene>
    <name evidence="1" type="ORF">NC998_08195</name>
</gene>
<sequence>MEDQHPNSPNSELTAGLNKLVEAVVKSAIAAHKSQNLEDALAIRDELQRLPRTWMTEVINGVMLELVRIDPILCRWFVLDVFLYDADPEGKADVAERINLMLADLKAKDS</sequence>
<reference evidence="1 2" key="1">
    <citation type="submission" date="2022-04" db="EMBL/GenBank/DDBJ databases">
        <title>Positive selection, recombination, and allopatry shape intraspecific diversity of widespread and dominant cyanobacteria.</title>
        <authorList>
            <person name="Wei J."/>
            <person name="Shu W."/>
            <person name="Hu C."/>
        </authorList>
    </citation>
    <scope>NUCLEOTIDE SEQUENCE [LARGE SCALE GENOMIC DNA]</scope>
    <source>
        <strain evidence="1 2">GB2-A4</strain>
    </source>
</reference>
<evidence type="ECO:0000313" key="1">
    <source>
        <dbReference type="EMBL" id="MEP0817076.1"/>
    </source>
</evidence>
<organism evidence="1 2">
    <name type="scientific">Trichocoleus desertorum GB2-A4</name>
    <dbReference type="NCBI Taxonomy" id="2933944"/>
    <lineage>
        <taxon>Bacteria</taxon>
        <taxon>Bacillati</taxon>
        <taxon>Cyanobacteriota</taxon>
        <taxon>Cyanophyceae</taxon>
        <taxon>Leptolyngbyales</taxon>
        <taxon>Trichocoleusaceae</taxon>
        <taxon>Trichocoleus</taxon>
    </lineage>
</organism>
<comment type="caution">
    <text evidence="1">The sequence shown here is derived from an EMBL/GenBank/DDBJ whole genome shotgun (WGS) entry which is preliminary data.</text>
</comment>
<dbReference type="EMBL" id="JAMPKM010000003">
    <property type="protein sequence ID" value="MEP0817076.1"/>
    <property type="molecule type" value="Genomic_DNA"/>
</dbReference>